<keyword evidence="3" id="KW-1185">Reference proteome</keyword>
<proteinExistence type="predicted"/>
<dbReference type="OrthoDB" id="8695195at2"/>
<dbReference type="AlphaFoldDB" id="V8G9K0"/>
<gene>
    <name evidence="2" type="ORF">V757_02280</name>
</gene>
<dbReference type="EMBL" id="AYSV01000020">
    <property type="protein sequence ID" value="ETD72786.1"/>
    <property type="molecule type" value="Genomic_DNA"/>
</dbReference>
<dbReference type="InterPro" id="IPR011604">
    <property type="entry name" value="PDDEXK-like_dom_sf"/>
</dbReference>
<evidence type="ECO:0000313" key="3">
    <source>
        <dbReference type="Proteomes" id="UP000018766"/>
    </source>
</evidence>
<evidence type="ECO:0000259" key="1">
    <source>
        <dbReference type="Pfam" id="PF12705"/>
    </source>
</evidence>
<dbReference type="Proteomes" id="UP000018766">
    <property type="component" value="Unassembled WGS sequence"/>
</dbReference>
<protein>
    <recommendedName>
        <fullName evidence="1">PD-(D/E)XK endonuclease-like domain-containing protein</fullName>
    </recommendedName>
</protein>
<reference evidence="2 3" key="1">
    <citation type="submission" date="2013-11" db="EMBL/GenBank/DDBJ databases">
        <title>Genomic analysis of Pelistega sp. HM-7.</title>
        <authorList>
            <person name="Kumbhare S.V."/>
            <person name="Shetty S.A."/>
            <person name="Sharma O."/>
            <person name="Dhotre D.P."/>
        </authorList>
    </citation>
    <scope>NUCLEOTIDE SEQUENCE [LARGE SCALE GENOMIC DNA]</scope>
    <source>
        <strain evidence="2 3">HM-7</strain>
    </source>
</reference>
<organism evidence="2 3">
    <name type="scientific">Pelistega indica</name>
    <dbReference type="NCBI Taxonomy" id="1414851"/>
    <lineage>
        <taxon>Bacteria</taxon>
        <taxon>Pseudomonadati</taxon>
        <taxon>Pseudomonadota</taxon>
        <taxon>Betaproteobacteria</taxon>
        <taxon>Burkholderiales</taxon>
        <taxon>Alcaligenaceae</taxon>
        <taxon>Pelistega</taxon>
    </lineage>
</organism>
<dbReference type="Gene3D" id="3.90.320.10">
    <property type="match status" value="1"/>
</dbReference>
<dbReference type="InterPro" id="IPR038726">
    <property type="entry name" value="PDDEXK_AddAB-type"/>
</dbReference>
<comment type="caution">
    <text evidence="2">The sequence shown here is derived from an EMBL/GenBank/DDBJ whole genome shotgun (WGS) entry which is preliminary data.</text>
</comment>
<name>V8G9K0_9BURK</name>
<dbReference type="Pfam" id="PF12705">
    <property type="entry name" value="PDDEXK_1"/>
    <property type="match status" value="1"/>
</dbReference>
<feature type="domain" description="PD-(D/E)XK endonuclease-like" evidence="1">
    <location>
        <begin position="7"/>
        <end position="209"/>
    </location>
</feature>
<sequence>MSKFIPITPTSLNTMKTCPKQFEAKYITKEVEFKETPATIWGNEVHKAMELNLKDNTPLPPTMAFLLPWVERFKATDGELYSETKLAVDSHNNPTDWYNRYLGGIVDVMIVNKEKGTAFIGDLKTGKYKPDETQLTILIKCAFATFPEVTKINASLFYPHINQVMPMKARRDTFEPVTLMRDIRNNEAELEAGTFMPRPNGLCRQWCDVFSCPHNGRNK</sequence>
<dbReference type="RefSeq" id="WP_023949473.1">
    <property type="nucleotide sequence ID" value="NZ_AYSV01000020.1"/>
</dbReference>
<evidence type="ECO:0000313" key="2">
    <source>
        <dbReference type="EMBL" id="ETD72786.1"/>
    </source>
</evidence>
<accession>V8G9K0</accession>